<evidence type="ECO:0000313" key="7">
    <source>
        <dbReference type="Proteomes" id="UP001305779"/>
    </source>
</evidence>
<organism evidence="6 7">
    <name type="scientific">Zasmidium cellare</name>
    <name type="common">Wine cellar mold</name>
    <name type="synonym">Racodium cellare</name>
    <dbReference type="NCBI Taxonomy" id="395010"/>
    <lineage>
        <taxon>Eukaryota</taxon>
        <taxon>Fungi</taxon>
        <taxon>Dikarya</taxon>
        <taxon>Ascomycota</taxon>
        <taxon>Pezizomycotina</taxon>
        <taxon>Dothideomycetes</taxon>
        <taxon>Dothideomycetidae</taxon>
        <taxon>Mycosphaerellales</taxon>
        <taxon>Mycosphaerellaceae</taxon>
        <taxon>Zasmidium</taxon>
    </lineage>
</organism>
<evidence type="ECO:0000313" key="6">
    <source>
        <dbReference type="EMBL" id="KAK4496037.1"/>
    </source>
</evidence>
<evidence type="ECO:0000256" key="3">
    <source>
        <dbReference type="RuleBase" id="RU361235"/>
    </source>
</evidence>
<protein>
    <recommendedName>
        <fullName evidence="3">Carboxylic ester hydrolase</fullName>
        <ecNumber evidence="3">3.1.1.-</ecNumber>
    </recommendedName>
</protein>
<dbReference type="InterPro" id="IPR029058">
    <property type="entry name" value="AB_hydrolase_fold"/>
</dbReference>
<sequence length="619" mass="68361">MSPHPSTGSGLSFSALRHPNPPQSVRPRSLAKNASRSPQHALSLGEYGIPASTGPRPSHHARSDTLSAAAKMLAIRVSASVAQAICSPQVTVLNGTYEGLYLPQFDQDQFLGIPYAQDTSNQNRFRIPQALNETWTGVRDAKNYSEACPDYSADAFAYGVGENCLSINIIRPAGIDNASNLPVVTWIHGGSYQTGTSSRADYNLTYIVQRSVEIGKPIVATSINYRKGGWGMLYSREAQGAGQANLSLRDMRKALAWIQENISAFGGDRSKVTIWGESSGSFAVGQLLLAYGGRSDGLFHRSIQQSGSATTAWYNGSDWYQPIYDKVVSQVNCSEAIDTLACLRTVPYDELYPFLNTSVVTAPGFYPVVDGDIIPNYPSILLEQGRFAHIPHLYGTNSDEGTDNAPSDGVLNTDEDVRWYISTQTGWGFPNTTVSEIMRLYPDDPTLGIPLNTGTERFADYGWQYKRGAAIAGDVFYHAPRLFDARAYAKYDDTYIYRFNTRSWLNNTNATFTDYSGSLRPAYKGVAHFSEVAFVFNNPAFVGPWDEHVALSDQMSAQWIHFIHGGDPNGVDLPVWPRYGNGTNLVLQTEGQGGNYVEEDTYRLEGREYLIEWARRRHV</sequence>
<dbReference type="PROSITE" id="PS00122">
    <property type="entry name" value="CARBOXYLESTERASE_B_1"/>
    <property type="match status" value="1"/>
</dbReference>
<comment type="similarity">
    <text evidence="1 3">Belongs to the type-B carboxylesterase/lipase family.</text>
</comment>
<reference evidence="6 7" key="1">
    <citation type="journal article" date="2023" name="G3 (Bethesda)">
        <title>A chromosome-level genome assembly of Zasmidium syzygii isolated from banana leaves.</title>
        <authorList>
            <person name="van Westerhoven A.C."/>
            <person name="Mehrabi R."/>
            <person name="Talebi R."/>
            <person name="Steentjes M.B.F."/>
            <person name="Corcolon B."/>
            <person name="Chong P.A."/>
            <person name="Kema G.H.J."/>
            <person name="Seidl M.F."/>
        </authorList>
    </citation>
    <scope>NUCLEOTIDE SEQUENCE [LARGE SCALE GENOMIC DNA]</scope>
    <source>
        <strain evidence="6 7">P124</strain>
    </source>
</reference>
<dbReference type="PANTHER" id="PTHR11559">
    <property type="entry name" value="CARBOXYLESTERASE"/>
    <property type="match status" value="1"/>
</dbReference>
<dbReference type="InterPro" id="IPR050309">
    <property type="entry name" value="Type-B_Carboxylest/Lipase"/>
</dbReference>
<keyword evidence="2 3" id="KW-0378">Hydrolase</keyword>
<dbReference type="EC" id="3.1.1.-" evidence="3"/>
<evidence type="ECO:0000256" key="4">
    <source>
        <dbReference type="SAM" id="MobiDB-lite"/>
    </source>
</evidence>
<keyword evidence="7" id="KW-1185">Reference proteome</keyword>
<dbReference type="InterPro" id="IPR019826">
    <property type="entry name" value="Carboxylesterase_B_AS"/>
</dbReference>
<dbReference type="InterPro" id="IPR002018">
    <property type="entry name" value="CarbesteraseB"/>
</dbReference>
<gene>
    <name evidence="6" type="ORF">PRZ48_013306</name>
</gene>
<dbReference type="Proteomes" id="UP001305779">
    <property type="component" value="Unassembled WGS sequence"/>
</dbReference>
<comment type="caution">
    <text evidence="6">The sequence shown here is derived from an EMBL/GenBank/DDBJ whole genome shotgun (WGS) entry which is preliminary data.</text>
</comment>
<dbReference type="Pfam" id="PF00135">
    <property type="entry name" value="COesterase"/>
    <property type="match status" value="1"/>
</dbReference>
<feature type="compositionally biased region" description="Polar residues" evidence="4">
    <location>
        <begin position="1"/>
        <end position="12"/>
    </location>
</feature>
<dbReference type="Gene3D" id="3.40.50.1820">
    <property type="entry name" value="alpha/beta hydrolase"/>
    <property type="match status" value="1"/>
</dbReference>
<name>A0ABR0E3P3_ZASCE</name>
<accession>A0ABR0E3P3</accession>
<feature type="domain" description="Carboxylesterase type B" evidence="5">
    <location>
        <begin position="87"/>
        <end position="592"/>
    </location>
</feature>
<evidence type="ECO:0000259" key="5">
    <source>
        <dbReference type="Pfam" id="PF00135"/>
    </source>
</evidence>
<proteinExistence type="inferred from homology"/>
<feature type="region of interest" description="Disordered" evidence="4">
    <location>
        <begin position="1"/>
        <end position="64"/>
    </location>
</feature>
<evidence type="ECO:0000256" key="2">
    <source>
        <dbReference type="ARBA" id="ARBA00022801"/>
    </source>
</evidence>
<evidence type="ECO:0000256" key="1">
    <source>
        <dbReference type="ARBA" id="ARBA00005964"/>
    </source>
</evidence>
<dbReference type="EMBL" id="JAXOVC010000011">
    <property type="protein sequence ID" value="KAK4496037.1"/>
    <property type="molecule type" value="Genomic_DNA"/>
</dbReference>
<dbReference type="SUPFAM" id="SSF53474">
    <property type="entry name" value="alpha/beta-Hydrolases"/>
    <property type="match status" value="1"/>
</dbReference>